<evidence type="ECO:0000256" key="1">
    <source>
        <dbReference type="SAM" id="Coils"/>
    </source>
</evidence>
<sequence length="423" mass="47728">MSGYCSVDWTKPLHELTPYDHTKRCLRICFQHYTTRVRNLKPHVSSPVYRAMMSLYSVDPIHNYEAMIALIAAGGGKASDWLKDKRSAENSILTAIYRPLSKIPVEVWKASPNTTNGNEQSHRNIYRDGRKMLLVPGAMRSFQYDTCSMVALELFEEHGIFSRDRLPTYYLRASRAVVRASGVQKRTVKAHDEELKKAYTQISKLQEKKETQRNTLKRAFTSGKETEPAANLQDQSSGRVSIPPSVTALDTNSVESACPVPAMTAGASISAIPSLHRAETQNSGHYIRTPTMIDSNFKATLPHQYPELPHHSPPIPEASLPVPCGPLYPSLHYNNVSSIQHPYPTHSRYIPAPLPSTTHPPHQSGYPPVYLNQHINEYQGQPAHTPEYHSRFQTLPTPQNPYPYYPYPHPYRYSSPSSTNPNR</sequence>
<accession>A0A0C9VN28</accession>
<protein>
    <submittedName>
        <fullName evidence="3">Uncharacterized protein</fullName>
    </submittedName>
</protein>
<reference evidence="3 4" key="1">
    <citation type="submission" date="2014-06" db="EMBL/GenBank/DDBJ databases">
        <title>Evolutionary Origins and Diversification of the Mycorrhizal Mutualists.</title>
        <authorList>
            <consortium name="DOE Joint Genome Institute"/>
            <consortium name="Mycorrhizal Genomics Consortium"/>
            <person name="Kohler A."/>
            <person name="Kuo A."/>
            <person name="Nagy L.G."/>
            <person name="Floudas D."/>
            <person name="Copeland A."/>
            <person name="Barry K.W."/>
            <person name="Cichocki N."/>
            <person name="Veneault-Fourrey C."/>
            <person name="LaButti K."/>
            <person name="Lindquist E.A."/>
            <person name="Lipzen A."/>
            <person name="Lundell T."/>
            <person name="Morin E."/>
            <person name="Murat C."/>
            <person name="Riley R."/>
            <person name="Ohm R."/>
            <person name="Sun H."/>
            <person name="Tunlid A."/>
            <person name="Henrissat B."/>
            <person name="Grigoriev I.V."/>
            <person name="Hibbett D.S."/>
            <person name="Martin F."/>
        </authorList>
    </citation>
    <scope>NUCLEOTIDE SEQUENCE [LARGE SCALE GENOMIC DNA]</scope>
    <source>
        <strain evidence="3 4">SS14</strain>
    </source>
</reference>
<evidence type="ECO:0000256" key="2">
    <source>
        <dbReference type="SAM" id="MobiDB-lite"/>
    </source>
</evidence>
<dbReference type="HOGENOM" id="CLU_649196_0_0_1"/>
<gene>
    <name evidence="3" type="ORF">M422DRAFT_258015</name>
</gene>
<organism evidence="3 4">
    <name type="scientific">Sphaerobolus stellatus (strain SS14)</name>
    <dbReference type="NCBI Taxonomy" id="990650"/>
    <lineage>
        <taxon>Eukaryota</taxon>
        <taxon>Fungi</taxon>
        <taxon>Dikarya</taxon>
        <taxon>Basidiomycota</taxon>
        <taxon>Agaricomycotina</taxon>
        <taxon>Agaricomycetes</taxon>
        <taxon>Phallomycetidae</taxon>
        <taxon>Geastrales</taxon>
        <taxon>Sphaerobolaceae</taxon>
        <taxon>Sphaerobolus</taxon>
    </lineage>
</organism>
<dbReference type="EMBL" id="KN837154">
    <property type="protein sequence ID" value="KIJ39136.1"/>
    <property type="molecule type" value="Genomic_DNA"/>
</dbReference>
<dbReference type="Proteomes" id="UP000054279">
    <property type="component" value="Unassembled WGS sequence"/>
</dbReference>
<keyword evidence="4" id="KW-1185">Reference proteome</keyword>
<dbReference type="OrthoDB" id="3246731at2759"/>
<keyword evidence="1" id="KW-0175">Coiled coil</keyword>
<feature type="coiled-coil region" evidence="1">
    <location>
        <begin position="188"/>
        <end position="215"/>
    </location>
</feature>
<evidence type="ECO:0000313" key="4">
    <source>
        <dbReference type="Proteomes" id="UP000054279"/>
    </source>
</evidence>
<feature type="region of interest" description="Disordered" evidence="2">
    <location>
        <begin position="219"/>
        <end position="240"/>
    </location>
</feature>
<dbReference type="AlphaFoldDB" id="A0A0C9VN28"/>
<evidence type="ECO:0000313" key="3">
    <source>
        <dbReference type="EMBL" id="KIJ39136.1"/>
    </source>
</evidence>
<name>A0A0C9VN28_SPHS4</name>
<proteinExistence type="predicted"/>